<dbReference type="AlphaFoldDB" id="A0A6N1ASZ4"/>
<geneLocation type="plasmid" evidence="1 2">
    <name>unnamed7</name>
</geneLocation>
<dbReference type="Proteomes" id="UP000509702">
    <property type="component" value="Plasmid unnamed7"/>
</dbReference>
<name>A0A6N1ASZ4_9PROT</name>
<organism evidence="1 2">
    <name type="scientific">Azospirillum oryzae</name>
    <dbReference type="NCBI Taxonomy" id="286727"/>
    <lineage>
        <taxon>Bacteria</taxon>
        <taxon>Pseudomonadati</taxon>
        <taxon>Pseudomonadota</taxon>
        <taxon>Alphaproteobacteria</taxon>
        <taxon>Rhodospirillales</taxon>
        <taxon>Azospirillaceae</taxon>
        <taxon>Azospirillum</taxon>
    </lineage>
</organism>
<keyword evidence="1" id="KW-0614">Plasmid</keyword>
<dbReference type="EMBL" id="CP054622">
    <property type="protein sequence ID" value="QKS54726.1"/>
    <property type="molecule type" value="Genomic_DNA"/>
</dbReference>
<proteinExistence type="predicted"/>
<gene>
    <name evidence="1" type="ORF">HUE56_29940</name>
</gene>
<reference evidence="1 2" key="1">
    <citation type="submission" date="2020-06" db="EMBL/GenBank/DDBJ databases">
        <title>Complete genome of Azosprillum oryzae KACC14407.</title>
        <authorList>
            <person name="Kim M."/>
            <person name="Park Y.-J."/>
            <person name="Shin J.-H."/>
        </authorList>
    </citation>
    <scope>NUCLEOTIDE SEQUENCE [LARGE SCALE GENOMIC DNA]</scope>
    <source>
        <strain evidence="1 2">KACC 14407</strain>
        <plasmid evidence="1 2">unnamed7</plasmid>
    </source>
</reference>
<protein>
    <submittedName>
        <fullName evidence="1">Uncharacterized protein</fullName>
    </submittedName>
</protein>
<evidence type="ECO:0000313" key="1">
    <source>
        <dbReference type="EMBL" id="QKS54726.1"/>
    </source>
</evidence>
<sequence>MAASSQLASKTASPTAGEKLPATVIQVRGVPLRVADQALHAVRFGYCPVSSTGYRSHYCQPLPSPTALEEIAKEADKQRASALRRLREAKAGSPKGRTPDQRFSDFIMLEGAISAAVNQAYLAPPSDQDKLLREIATTTEALALFIVMGHAKPLDPGSHWTPEFLVERAQAYHRLCALTCRLLARLCQRGRAIDIAAWGAFVDALPRGPGFSMLPPTVLLKLLGRDGSEKAGTSSDAVEVCGASAPQAVEDIDEQHCEPDSRVAPAELVAANAAPVWTVDKRGQLSMF</sequence>
<dbReference type="RefSeq" id="WP_136705958.1">
    <property type="nucleotide sequence ID" value="NZ_BSOV01000001.1"/>
</dbReference>
<dbReference type="KEGG" id="aoz:HUE56_29940"/>
<keyword evidence="2" id="KW-1185">Reference proteome</keyword>
<evidence type="ECO:0000313" key="2">
    <source>
        <dbReference type="Proteomes" id="UP000509702"/>
    </source>
</evidence>
<accession>A0A6N1ASZ4</accession>